<dbReference type="PANTHER" id="PTHR22957">
    <property type="entry name" value="TBC1 DOMAIN FAMILY MEMBER GTPASE-ACTIVATING PROTEIN"/>
    <property type="match status" value="1"/>
</dbReference>
<keyword evidence="1" id="KW-0343">GTPase activation</keyword>
<dbReference type="FunFam" id="1.10.472.80:FF:000020">
    <property type="entry name" value="TBC1 domain family, member 16"/>
    <property type="match status" value="1"/>
</dbReference>
<evidence type="ECO:0000313" key="5">
    <source>
        <dbReference type="Proteomes" id="UP001634394"/>
    </source>
</evidence>
<feature type="region of interest" description="Disordered" evidence="2">
    <location>
        <begin position="334"/>
        <end position="489"/>
    </location>
</feature>
<feature type="domain" description="Rab-GAP TBC" evidence="3">
    <location>
        <begin position="644"/>
        <end position="854"/>
    </location>
</feature>
<feature type="compositionally biased region" description="Polar residues" evidence="2">
    <location>
        <begin position="92"/>
        <end position="111"/>
    </location>
</feature>
<dbReference type="FunFam" id="1.10.8.270:FF:000017">
    <property type="entry name" value="TBC1 domain family member 16"/>
    <property type="match status" value="1"/>
</dbReference>
<dbReference type="Pfam" id="PF00566">
    <property type="entry name" value="RabGAP-TBC"/>
    <property type="match status" value="1"/>
</dbReference>
<dbReference type="Proteomes" id="UP001634394">
    <property type="component" value="Unassembled WGS sequence"/>
</dbReference>
<proteinExistence type="predicted"/>
<protein>
    <recommendedName>
        <fullName evidence="3">Rab-GAP TBC domain-containing protein</fullName>
    </recommendedName>
</protein>
<feature type="compositionally biased region" description="Low complexity" evidence="2">
    <location>
        <begin position="451"/>
        <end position="461"/>
    </location>
</feature>
<organism evidence="4 5">
    <name type="scientific">Sinanodonta woodiana</name>
    <name type="common">Chinese pond mussel</name>
    <name type="synonym">Anodonta woodiana</name>
    <dbReference type="NCBI Taxonomy" id="1069815"/>
    <lineage>
        <taxon>Eukaryota</taxon>
        <taxon>Metazoa</taxon>
        <taxon>Spiralia</taxon>
        <taxon>Lophotrochozoa</taxon>
        <taxon>Mollusca</taxon>
        <taxon>Bivalvia</taxon>
        <taxon>Autobranchia</taxon>
        <taxon>Heteroconchia</taxon>
        <taxon>Palaeoheterodonta</taxon>
        <taxon>Unionida</taxon>
        <taxon>Unionoidea</taxon>
        <taxon>Unionidae</taxon>
        <taxon>Unioninae</taxon>
        <taxon>Sinanodonta</taxon>
    </lineage>
</organism>
<dbReference type="AlphaFoldDB" id="A0ABD3WRI4"/>
<dbReference type="SMART" id="SM00164">
    <property type="entry name" value="TBC"/>
    <property type="match status" value="1"/>
</dbReference>
<dbReference type="SUPFAM" id="SSF47923">
    <property type="entry name" value="Ypt/Rab-GAP domain of gyp1p"/>
    <property type="match status" value="2"/>
</dbReference>
<evidence type="ECO:0000259" key="3">
    <source>
        <dbReference type="PROSITE" id="PS50086"/>
    </source>
</evidence>
<dbReference type="Gene3D" id="2.30.29.230">
    <property type="match status" value="1"/>
</dbReference>
<dbReference type="PROSITE" id="PS50086">
    <property type="entry name" value="TBC_RABGAP"/>
    <property type="match status" value="1"/>
</dbReference>
<feature type="compositionally biased region" description="Polar residues" evidence="2">
    <location>
        <begin position="408"/>
        <end position="424"/>
    </location>
</feature>
<dbReference type="PANTHER" id="PTHR22957:SF547">
    <property type="entry name" value="TBC1 DOMAIN FAMILY MEMBER 16"/>
    <property type="match status" value="1"/>
</dbReference>
<evidence type="ECO:0000313" key="4">
    <source>
        <dbReference type="EMBL" id="KAL3876587.1"/>
    </source>
</evidence>
<evidence type="ECO:0000256" key="1">
    <source>
        <dbReference type="ARBA" id="ARBA00022468"/>
    </source>
</evidence>
<feature type="region of interest" description="Disordered" evidence="2">
    <location>
        <begin position="92"/>
        <end position="136"/>
    </location>
</feature>
<feature type="compositionally biased region" description="Basic and acidic residues" evidence="2">
    <location>
        <begin position="375"/>
        <end position="393"/>
    </location>
</feature>
<dbReference type="GO" id="GO:0005096">
    <property type="term" value="F:GTPase activator activity"/>
    <property type="evidence" value="ECO:0007669"/>
    <property type="project" value="UniProtKB-KW"/>
</dbReference>
<gene>
    <name evidence="4" type="ORF">ACJMK2_034418</name>
</gene>
<sequence>MNSVPGMDNLMAFSSIFKKATSLLGLGTSNLKPPPLEGEIIYCKNNVCVHPPAPLSLDTEHHPGYLTLRSHTDTASGPTLILTWIPNSTLKKNPKSIENSPNRSRGITPRSSPHRTPRQDYARSESYISSPSTTLSPLDSSYSIGSEFSDQYYLNNAVACKKNHCFDSTSTYSEISTGSLDSSQVSAPFEENLRKLSTGGKSQGDSGISTEDYVQNNEKCVHGGKKDVSVGLHVNYLYTEKFSKLNTDIKNLTDAALEDNTSSSTESDSLTSEEKLAAMLNRNKLHSKTKERTDSSCSVSIEMEGDNLCVVTEELEDAQNLVDYIKERNINKNENKFDSSSSNSNSQSTDTEAASLSSDSSCPSPSRNHYNKMLTEIREKVCSQSEHSSDRGDSSTVHGSYDGLADENLQNEGTSRSHSGTRVPQTLDLGSVHTTGSLPTPDISVIKQRNSSSSTTTSGPDSEPPSPYSSSPEMSLWEPEIESLSSPDSLAHDLTFPENALTKKNGSKRKSAKEQVCGVFSVDLGQMRSLRLFYSDREKCTGQIVIASRESQYKILHFHHGGLDKLAEIFEDWSLFAQSQEKLSDLEKSYKQFMIVRPEVADDQCHPEEGVYRMVTEDIWKNHLMDDGLIEDDFQLRKAIFFGGLDPTLRHEAWPFLLHYYPFSSTFEEREKIRNDKYIEYQNIRKKRESMNEEERELFIRNIQCIVEKDVVRTDRSHHYFKGENNPNIEILKNILLNYAVANPKFGYTQGMSDLLAPVLAEIQNEVDTYWCFEGLMQKTIFVSSPKDTDMDKQLNNLRELLRLLEPKFYDHLKQLGDDAMELLFAHRWILLCFKREFSEAGALQIWEACWAHYQTDYFHLFICVAIVSIYGDDVVDQKLAADEILLHFSSLACHMNGKQVLRKARGLLYQYRRRSRIPCTLYGLCSLCGQGMWDSGHVPTVECTGGHPDGVCPYHSTPDSPINSGVAG</sequence>
<comment type="caution">
    <text evidence="4">The sequence shown here is derived from an EMBL/GenBank/DDBJ whole genome shotgun (WGS) entry which is preliminary data.</text>
</comment>
<dbReference type="Gene3D" id="1.10.8.270">
    <property type="entry name" value="putative rabgap domain of human tbc1 domain family member 14 like domains"/>
    <property type="match status" value="1"/>
</dbReference>
<dbReference type="InterPro" id="IPR000195">
    <property type="entry name" value="Rab-GAP-TBC_dom"/>
</dbReference>
<accession>A0ABD3WRI4</accession>
<reference evidence="4 5" key="1">
    <citation type="submission" date="2024-11" db="EMBL/GenBank/DDBJ databases">
        <title>Chromosome-level genome assembly of the freshwater bivalve Anodonta woodiana.</title>
        <authorList>
            <person name="Chen X."/>
        </authorList>
    </citation>
    <scope>NUCLEOTIDE SEQUENCE [LARGE SCALE GENOMIC DNA]</scope>
    <source>
        <strain evidence="4">MN2024</strain>
        <tissue evidence="4">Gills</tissue>
    </source>
</reference>
<dbReference type="Gene3D" id="1.10.472.80">
    <property type="entry name" value="Ypt/Rab-GAP domain of gyp1p, domain 3"/>
    <property type="match status" value="1"/>
</dbReference>
<name>A0ABD3WRI4_SINWO</name>
<dbReference type="EMBL" id="JBJQND010000005">
    <property type="protein sequence ID" value="KAL3876587.1"/>
    <property type="molecule type" value="Genomic_DNA"/>
</dbReference>
<keyword evidence="5" id="KW-1185">Reference proteome</keyword>
<feature type="compositionally biased region" description="Low complexity" evidence="2">
    <location>
        <begin position="124"/>
        <end position="136"/>
    </location>
</feature>
<evidence type="ECO:0000256" key="2">
    <source>
        <dbReference type="SAM" id="MobiDB-lite"/>
    </source>
</evidence>
<dbReference type="InterPro" id="IPR035969">
    <property type="entry name" value="Rab-GAP_TBC_sf"/>
</dbReference>
<feature type="compositionally biased region" description="Low complexity" evidence="2">
    <location>
        <begin position="339"/>
        <end position="366"/>
    </location>
</feature>